<dbReference type="AlphaFoldDB" id="A0A9Q3CB17"/>
<protein>
    <submittedName>
        <fullName evidence="2">Uncharacterized protein</fullName>
    </submittedName>
</protein>
<gene>
    <name evidence="2" type="ORF">O181_019055</name>
</gene>
<evidence type="ECO:0000313" key="2">
    <source>
        <dbReference type="EMBL" id="MBW0479340.1"/>
    </source>
</evidence>
<proteinExistence type="predicted"/>
<accession>A0A9Q3CB17</accession>
<evidence type="ECO:0000313" key="3">
    <source>
        <dbReference type="Proteomes" id="UP000765509"/>
    </source>
</evidence>
<dbReference type="Proteomes" id="UP000765509">
    <property type="component" value="Unassembled WGS sequence"/>
</dbReference>
<keyword evidence="3" id="KW-1185">Reference proteome</keyword>
<organism evidence="2 3">
    <name type="scientific">Austropuccinia psidii MF-1</name>
    <dbReference type="NCBI Taxonomy" id="1389203"/>
    <lineage>
        <taxon>Eukaryota</taxon>
        <taxon>Fungi</taxon>
        <taxon>Dikarya</taxon>
        <taxon>Basidiomycota</taxon>
        <taxon>Pucciniomycotina</taxon>
        <taxon>Pucciniomycetes</taxon>
        <taxon>Pucciniales</taxon>
        <taxon>Sphaerophragmiaceae</taxon>
        <taxon>Austropuccinia</taxon>
    </lineage>
</organism>
<dbReference type="EMBL" id="AVOT02005549">
    <property type="protein sequence ID" value="MBW0479340.1"/>
    <property type="molecule type" value="Genomic_DNA"/>
</dbReference>
<sequence length="144" mass="15764">MKDGNGERTFKLGLIVTDGIQTPNFPCKQTPRQPTPGLSGTQWSEELFRKPYQTKEPPIPGPSPSSQPCEDDTTSEPEPEVAPTQSMEEPFAHPANLRSITIIDDTPVGSPPSSHLVSPSSPWCKAPLIPTMTLTRNLPTYNRL</sequence>
<feature type="region of interest" description="Disordered" evidence="1">
    <location>
        <begin position="19"/>
        <end position="122"/>
    </location>
</feature>
<name>A0A9Q3CB17_9BASI</name>
<comment type="caution">
    <text evidence="2">The sequence shown here is derived from an EMBL/GenBank/DDBJ whole genome shotgun (WGS) entry which is preliminary data.</text>
</comment>
<evidence type="ECO:0000256" key="1">
    <source>
        <dbReference type="SAM" id="MobiDB-lite"/>
    </source>
</evidence>
<reference evidence="2" key="1">
    <citation type="submission" date="2021-03" db="EMBL/GenBank/DDBJ databases">
        <title>Draft genome sequence of rust myrtle Austropuccinia psidii MF-1, a brazilian biotype.</title>
        <authorList>
            <person name="Quecine M.C."/>
            <person name="Pachon D.M.R."/>
            <person name="Bonatelli M.L."/>
            <person name="Correr F.H."/>
            <person name="Franceschini L.M."/>
            <person name="Leite T.F."/>
            <person name="Margarido G.R.A."/>
            <person name="Almeida C.A."/>
            <person name="Ferrarezi J.A."/>
            <person name="Labate C.A."/>
        </authorList>
    </citation>
    <scope>NUCLEOTIDE SEQUENCE</scope>
    <source>
        <strain evidence="2">MF-1</strain>
    </source>
</reference>
<feature type="compositionally biased region" description="Low complexity" evidence="1">
    <location>
        <begin position="107"/>
        <end position="122"/>
    </location>
</feature>
<feature type="compositionally biased region" description="Polar residues" evidence="1">
    <location>
        <begin position="30"/>
        <end position="44"/>
    </location>
</feature>
<feature type="compositionally biased region" description="Acidic residues" evidence="1">
    <location>
        <begin position="69"/>
        <end position="79"/>
    </location>
</feature>